<dbReference type="Proteomes" id="UP000268469">
    <property type="component" value="Unassembled WGS sequence"/>
</dbReference>
<dbReference type="InterPro" id="IPR007522">
    <property type="entry name" value="CRISPR-assoc_prot_TM1795"/>
</dbReference>
<dbReference type="NCBIfam" id="TIGR01894">
    <property type="entry name" value="cas_TM1795_cmr1"/>
    <property type="match status" value="1"/>
</dbReference>
<dbReference type="InterPro" id="IPR005537">
    <property type="entry name" value="RAMP_III_fam"/>
</dbReference>
<evidence type="ECO:0000313" key="4">
    <source>
        <dbReference type="Proteomes" id="UP000268469"/>
    </source>
</evidence>
<gene>
    <name evidence="3" type="primary">cmr1</name>
    <name evidence="3" type="ORF">DRP53_07015</name>
</gene>
<feature type="non-terminal residue" evidence="3">
    <location>
        <position position="154"/>
    </location>
</feature>
<evidence type="ECO:0000313" key="3">
    <source>
        <dbReference type="EMBL" id="RKX69816.1"/>
    </source>
</evidence>
<dbReference type="AlphaFoldDB" id="A0A660SI58"/>
<organism evidence="3 4">
    <name type="scientific">candidate division WOR-3 bacterium</name>
    <dbReference type="NCBI Taxonomy" id="2052148"/>
    <lineage>
        <taxon>Bacteria</taxon>
        <taxon>Bacteria division WOR-3</taxon>
    </lineage>
</organism>
<sequence length="154" mass="17169">MPSVKFKVLTPIWTGNEKGGCEYLRETGILGSLRWWYEALIRGLGGSACDPTNSNCEGKNHCDACELFGCTGWSRKFRLEVEFNITIPEVWIGTRGKRGNRYLKRNVAGFMSDGSIVLTFIPLRDISQNEWALLNKTLQIIADYGALGSKTSQG</sequence>
<evidence type="ECO:0000256" key="1">
    <source>
        <dbReference type="ARBA" id="ARBA00023118"/>
    </source>
</evidence>
<proteinExistence type="predicted"/>
<protein>
    <submittedName>
        <fullName evidence="3">Type III-B CRISPR module RAMP protein Cmr1</fullName>
    </submittedName>
</protein>
<feature type="domain" description="CRISPR type III-associated protein" evidence="2">
    <location>
        <begin position="5"/>
        <end position="152"/>
    </location>
</feature>
<name>A0A660SI58_UNCW3</name>
<dbReference type="GO" id="GO:0051607">
    <property type="term" value="P:defense response to virus"/>
    <property type="evidence" value="ECO:0007669"/>
    <property type="project" value="UniProtKB-KW"/>
</dbReference>
<keyword evidence="1" id="KW-0051">Antiviral defense</keyword>
<dbReference type="EMBL" id="QNBE01000065">
    <property type="protein sequence ID" value="RKX69816.1"/>
    <property type="molecule type" value="Genomic_DNA"/>
</dbReference>
<accession>A0A660SI58</accession>
<reference evidence="3 4" key="1">
    <citation type="submission" date="2018-06" db="EMBL/GenBank/DDBJ databases">
        <title>Extensive metabolic versatility and redundancy in microbially diverse, dynamic hydrothermal sediments.</title>
        <authorList>
            <person name="Dombrowski N."/>
            <person name="Teske A."/>
            <person name="Baker B.J."/>
        </authorList>
    </citation>
    <scope>NUCLEOTIDE SEQUENCE [LARGE SCALE GENOMIC DNA]</scope>
    <source>
        <strain evidence="3">B36_G15</strain>
    </source>
</reference>
<dbReference type="Pfam" id="PF03787">
    <property type="entry name" value="RAMPs"/>
    <property type="match status" value="1"/>
</dbReference>
<evidence type="ECO:0000259" key="2">
    <source>
        <dbReference type="Pfam" id="PF03787"/>
    </source>
</evidence>
<comment type="caution">
    <text evidence="3">The sequence shown here is derived from an EMBL/GenBank/DDBJ whole genome shotgun (WGS) entry which is preliminary data.</text>
</comment>